<evidence type="ECO:0000256" key="5">
    <source>
        <dbReference type="ARBA" id="ARBA00023136"/>
    </source>
</evidence>
<name>A0A2W6MVP8_9HELI</name>
<evidence type="ECO:0000256" key="3">
    <source>
        <dbReference type="ARBA" id="ARBA00022692"/>
    </source>
</evidence>
<accession>A0A2W6MVP8</accession>
<evidence type="ECO:0000256" key="4">
    <source>
        <dbReference type="ARBA" id="ARBA00022989"/>
    </source>
</evidence>
<protein>
    <submittedName>
        <fullName evidence="8">Transporter</fullName>
    </submittedName>
</protein>
<dbReference type="EMBL" id="NBIU01000005">
    <property type="protein sequence ID" value="PZT48594.1"/>
    <property type="molecule type" value="Genomic_DNA"/>
</dbReference>
<feature type="domain" description="RDD" evidence="7">
    <location>
        <begin position="19"/>
        <end position="146"/>
    </location>
</feature>
<evidence type="ECO:0000313" key="8">
    <source>
        <dbReference type="EMBL" id="PZT48594.1"/>
    </source>
</evidence>
<dbReference type="InterPro" id="IPR051791">
    <property type="entry name" value="Pra-immunoreactive"/>
</dbReference>
<organism evidence="8 9">
    <name type="scientific">Helicobacter valdiviensis</name>
    <dbReference type="NCBI Taxonomy" id="1458358"/>
    <lineage>
        <taxon>Bacteria</taxon>
        <taxon>Pseudomonadati</taxon>
        <taxon>Campylobacterota</taxon>
        <taxon>Epsilonproteobacteria</taxon>
        <taxon>Campylobacterales</taxon>
        <taxon>Helicobacteraceae</taxon>
        <taxon>Helicobacter</taxon>
    </lineage>
</organism>
<comment type="caution">
    <text evidence="8">The sequence shown here is derived from an EMBL/GenBank/DDBJ whole genome shotgun (WGS) entry which is preliminary data.</text>
</comment>
<keyword evidence="4 6" id="KW-1133">Transmembrane helix</keyword>
<dbReference type="OrthoDB" id="5358104at2"/>
<evidence type="ECO:0000313" key="9">
    <source>
        <dbReference type="Proteomes" id="UP000249746"/>
    </source>
</evidence>
<gene>
    <name evidence="8" type="ORF">B6S12_02835</name>
</gene>
<keyword evidence="9" id="KW-1185">Reference proteome</keyword>
<dbReference type="Proteomes" id="UP000249746">
    <property type="component" value="Unassembled WGS sequence"/>
</dbReference>
<keyword evidence="3 6" id="KW-0812">Transmembrane</keyword>
<evidence type="ECO:0000256" key="1">
    <source>
        <dbReference type="ARBA" id="ARBA00004651"/>
    </source>
</evidence>
<feature type="transmembrane region" description="Helical" evidence="6">
    <location>
        <begin position="114"/>
        <end position="132"/>
    </location>
</feature>
<dbReference type="PANTHER" id="PTHR36115">
    <property type="entry name" value="PROLINE-RICH ANTIGEN HOMOLOG-RELATED"/>
    <property type="match status" value="1"/>
</dbReference>
<dbReference type="AlphaFoldDB" id="A0A2W6MVP8"/>
<sequence>MMRKESIEETLEREEIEIAPLYKRVLAYLVDDFLLTLLILGIYWEDFQTLKDNKEALLTLISSTTMIYYIIFILYNAIFTALYGASIGHMVVKVKVIEIGLLDKPNWQQAFLRAFFKAISRIFLFLPFFLVFENSLRATLHDRVAKTLVVNLANNYR</sequence>
<dbReference type="GO" id="GO:0005886">
    <property type="term" value="C:plasma membrane"/>
    <property type="evidence" value="ECO:0007669"/>
    <property type="project" value="UniProtKB-SubCell"/>
</dbReference>
<dbReference type="InterPro" id="IPR010432">
    <property type="entry name" value="RDD"/>
</dbReference>
<evidence type="ECO:0000259" key="7">
    <source>
        <dbReference type="Pfam" id="PF06271"/>
    </source>
</evidence>
<dbReference type="Pfam" id="PF06271">
    <property type="entry name" value="RDD"/>
    <property type="match status" value="1"/>
</dbReference>
<comment type="subcellular location">
    <subcellularLocation>
        <location evidence="1">Cell membrane</location>
        <topology evidence="1">Multi-pass membrane protein</topology>
    </subcellularLocation>
</comment>
<keyword evidence="2" id="KW-1003">Cell membrane</keyword>
<evidence type="ECO:0000256" key="6">
    <source>
        <dbReference type="SAM" id="Phobius"/>
    </source>
</evidence>
<keyword evidence="5 6" id="KW-0472">Membrane</keyword>
<proteinExistence type="predicted"/>
<reference evidence="8 9" key="1">
    <citation type="submission" date="2017-03" db="EMBL/GenBank/DDBJ databases">
        <title>Genomic and clinical evidence uncovers the enterohepatic species Helicobacter valdiviensis as a potential human intestinal pathogen.</title>
        <authorList>
            <person name="Fresia P."/>
            <person name="Jara R."/>
            <person name="Sierra R."/>
            <person name="Ferres I."/>
            <person name="Greif G."/>
            <person name="Iraola G."/>
            <person name="Collado L."/>
        </authorList>
    </citation>
    <scope>NUCLEOTIDE SEQUENCE [LARGE SCALE GENOMIC DNA]</scope>
    <source>
        <strain evidence="8 9">WBE14</strain>
    </source>
</reference>
<dbReference type="RefSeq" id="WP_111229314.1">
    <property type="nucleotide sequence ID" value="NZ_NBIU01000005.1"/>
</dbReference>
<evidence type="ECO:0000256" key="2">
    <source>
        <dbReference type="ARBA" id="ARBA00022475"/>
    </source>
</evidence>
<feature type="transmembrane region" description="Helical" evidence="6">
    <location>
        <begin position="25"/>
        <end position="44"/>
    </location>
</feature>